<organism evidence="2 3">
    <name type="scientific">Oesophagostomum dentatum</name>
    <name type="common">Nodular worm</name>
    <dbReference type="NCBI Taxonomy" id="61180"/>
    <lineage>
        <taxon>Eukaryota</taxon>
        <taxon>Metazoa</taxon>
        <taxon>Ecdysozoa</taxon>
        <taxon>Nematoda</taxon>
        <taxon>Chromadorea</taxon>
        <taxon>Rhabditida</taxon>
        <taxon>Rhabditina</taxon>
        <taxon>Rhabditomorpha</taxon>
        <taxon>Strongyloidea</taxon>
        <taxon>Strongylidae</taxon>
        <taxon>Oesophagostomum</taxon>
    </lineage>
</organism>
<dbReference type="Proteomes" id="UP000053660">
    <property type="component" value="Unassembled WGS sequence"/>
</dbReference>
<sequence>MKLFFVIFFVSSCLLAGVMSFRGGHGRPLYGVIADANYVDSSLPLRGFEGERSRGGSRLFGSW</sequence>
<feature type="chain" id="PRO_5002081356" evidence="1">
    <location>
        <begin position="21"/>
        <end position="63"/>
    </location>
</feature>
<dbReference type="AlphaFoldDB" id="A0A0B1S4P6"/>
<accession>A0A0B1S4P6</accession>
<keyword evidence="3" id="KW-1185">Reference proteome</keyword>
<feature type="signal peptide" evidence="1">
    <location>
        <begin position="1"/>
        <end position="20"/>
    </location>
</feature>
<dbReference type="EMBL" id="KN608506">
    <property type="protein sequence ID" value="KHJ78856.1"/>
    <property type="molecule type" value="Genomic_DNA"/>
</dbReference>
<protein>
    <submittedName>
        <fullName evidence="2">Uncharacterized protein</fullName>
    </submittedName>
</protein>
<gene>
    <name evidence="2" type="ORF">OESDEN_21517</name>
</gene>
<dbReference type="OrthoDB" id="5834091at2759"/>
<evidence type="ECO:0000313" key="3">
    <source>
        <dbReference type="Proteomes" id="UP000053660"/>
    </source>
</evidence>
<reference evidence="2 3" key="1">
    <citation type="submission" date="2014-03" db="EMBL/GenBank/DDBJ databases">
        <title>Draft genome of the hookworm Oesophagostomum dentatum.</title>
        <authorList>
            <person name="Mitreva M."/>
        </authorList>
    </citation>
    <scope>NUCLEOTIDE SEQUENCE [LARGE SCALE GENOMIC DNA]</scope>
    <source>
        <strain evidence="2 3">OD-Hann</strain>
    </source>
</reference>
<keyword evidence="1" id="KW-0732">Signal</keyword>
<proteinExistence type="predicted"/>
<evidence type="ECO:0000256" key="1">
    <source>
        <dbReference type="SAM" id="SignalP"/>
    </source>
</evidence>
<name>A0A0B1S4P6_OESDE</name>
<evidence type="ECO:0000313" key="2">
    <source>
        <dbReference type="EMBL" id="KHJ78856.1"/>
    </source>
</evidence>